<protein>
    <submittedName>
        <fullName evidence="2">BA75_03278T0</fullName>
    </submittedName>
</protein>
<name>A0A1B2JDS2_PICPA</name>
<dbReference type="AlphaFoldDB" id="A0A1B2JDS2"/>
<dbReference type="Proteomes" id="UP000094565">
    <property type="component" value="Chromosome 2"/>
</dbReference>
<dbReference type="EMBL" id="CP014585">
    <property type="protein sequence ID" value="ANZ75985.1"/>
    <property type="molecule type" value="Genomic_DNA"/>
</dbReference>
<dbReference type="OrthoDB" id="10537969at2759"/>
<accession>A0A1B2JDS2</accession>
<evidence type="ECO:0000256" key="1">
    <source>
        <dbReference type="SAM" id="MobiDB-lite"/>
    </source>
</evidence>
<keyword evidence="3" id="KW-1185">Reference proteome</keyword>
<evidence type="ECO:0000313" key="3">
    <source>
        <dbReference type="Proteomes" id="UP000094565"/>
    </source>
</evidence>
<organism evidence="2 3">
    <name type="scientific">Komagataella pastoris</name>
    <name type="common">Yeast</name>
    <name type="synonym">Pichia pastoris</name>
    <dbReference type="NCBI Taxonomy" id="4922"/>
    <lineage>
        <taxon>Eukaryota</taxon>
        <taxon>Fungi</taxon>
        <taxon>Dikarya</taxon>
        <taxon>Ascomycota</taxon>
        <taxon>Saccharomycotina</taxon>
        <taxon>Pichiomycetes</taxon>
        <taxon>Pichiales</taxon>
        <taxon>Pichiaceae</taxon>
        <taxon>Komagataella</taxon>
    </lineage>
</organism>
<feature type="region of interest" description="Disordered" evidence="1">
    <location>
        <begin position="79"/>
        <end position="105"/>
    </location>
</feature>
<sequence>MSDTLLVDTSVSFTTTQQPSQSTLATSGYFKSLQSGTSYTQQRDHAVETSTIEVGPVNTVSTSTDDSGVSIVSLGGSTSAISNSSNSSGPDVNTTTGSTENTATTTPKSNWLITLTVLTSLLVSTL</sequence>
<gene>
    <name evidence="2" type="ORF">ATY40_BA7503278</name>
</gene>
<reference evidence="2 3" key="1">
    <citation type="submission" date="2016-02" db="EMBL/GenBank/DDBJ databases">
        <title>Comparative genomic and transcriptomic foundation for Pichia pastoris.</title>
        <authorList>
            <person name="Love K.R."/>
            <person name="Shah K.A."/>
            <person name="Whittaker C.A."/>
            <person name="Wu J."/>
            <person name="Bartlett M.C."/>
            <person name="Ma D."/>
            <person name="Leeson R.L."/>
            <person name="Priest M."/>
            <person name="Young S.K."/>
            <person name="Love J.C."/>
        </authorList>
    </citation>
    <scope>NUCLEOTIDE SEQUENCE [LARGE SCALE GENOMIC DNA]</scope>
    <source>
        <strain evidence="2 3">ATCC 28485</strain>
    </source>
</reference>
<evidence type="ECO:0000313" key="2">
    <source>
        <dbReference type="EMBL" id="ANZ75985.1"/>
    </source>
</evidence>
<proteinExistence type="predicted"/>